<protein>
    <submittedName>
        <fullName evidence="2">Uncharacterized protein</fullName>
    </submittedName>
</protein>
<evidence type="ECO:0000256" key="1">
    <source>
        <dbReference type="SAM" id="MobiDB-lite"/>
    </source>
</evidence>
<accession>A0ABR2THY7</accession>
<keyword evidence="3" id="KW-1185">Reference proteome</keyword>
<feature type="region of interest" description="Disordered" evidence="1">
    <location>
        <begin position="41"/>
        <end position="66"/>
    </location>
</feature>
<sequence length="307" mass="32863">MHETNSVGGNPTVDLISDTGGRPSEPLTDLGSLLVLERLTATPGVEDQPSLKKSKNTEGILGKQNDDTVVSDMERVVADELRTPSGEVSSDLDNLLQASYMEVATKKSVPIGSGGLGFGFDLDMDTMKVLDKDCLVSEEGAFPTIRRKGDSKGKSKAKLACGKDLDPLHGKHAMVVNNAAYLASYPYRKPKKVGSKVERTNKTTLVPMDECVSVKIVEHVIGNGIEGHKGISIVEHGFEGSNCPIEALTTWSQRMANYLSQVVASSLDALHPLQGAQDTYDVNSSDDSDPKDGVDHMDDASVQDSFA</sequence>
<comment type="caution">
    <text evidence="2">The sequence shown here is derived from an EMBL/GenBank/DDBJ whole genome shotgun (WGS) entry which is preliminary data.</text>
</comment>
<evidence type="ECO:0000313" key="2">
    <source>
        <dbReference type="EMBL" id="KAK9036977.1"/>
    </source>
</evidence>
<feature type="compositionally biased region" description="Basic and acidic residues" evidence="1">
    <location>
        <begin position="288"/>
        <end position="299"/>
    </location>
</feature>
<feature type="region of interest" description="Disordered" evidence="1">
    <location>
        <begin position="277"/>
        <end position="307"/>
    </location>
</feature>
<feature type="region of interest" description="Disordered" evidence="1">
    <location>
        <begin position="1"/>
        <end position="29"/>
    </location>
</feature>
<gene>
    <name evidence="2" type="ORF">V6N11_021900</name>
</gene>
<proteinExistence type="predicted"/>
<dbReference type="Proteomes" id="UP001396334">
    <property type="component" value="Unassembled WGS sequence"/>
</dbReference>
<reference evidence="2 3" key="1">
    <citation type="journal article" date="2024" name="G3 (Bethesda)">
        <title>Genome assembly of Hibiscus sabdariffa L. provides insights into metabolisms of medicinal natural products.</title>
        <authorList>
            <person name="Kim T."/>
        </authorList>
    </citation>
    <scope>NUCLEOTIDE SEQUENCE [LARGE SCALE GENOMIC DNA]</scope>
    <source>
        <strain evidence="2">TK-2024</strain>
        <tissue evidence="2">Old leaves</tissue>
    </source>
</reference>
<dbReference type="EMBL" id="JBBPBN010000005">
    <property type="protein sequence ID" value="KAK9036977.1"/>
    <property type="molecule type" value="Genomic_DNA"/>
</dbReference>
<name>A0ABR2THY7_9ROSI</name>
<organism evidence="2 3">
    <name type="scientific">Hibiscus sabdariffa</name>
    <name type="common">roselle</name>
    <dbReference type="NCBI Taxonomy" id="183260"/>
    <lineage>
        <taxon>Eukaryota</taxon>
        <taxon>Viridiplantae</taxon>
        <taxon>Streptophyta</taxon>
        <taxon>Embryophyta</taxon>
        <taxon>Tracheophyta</taxon>
        <taxon>Spermatophyta</taxon>
        <taxon>Magnoliopsida</taxon>
        <taxon>eudicotyledons</taxon>
        <taxon>Gunneridae</taxon>
        <taxon>Pentapetalae</taxon>
        <taxon>rosids</taxon>
        <taxon>malvids</taxon>
        <taxon>Malvales</taxon>
        <taxon>Malvaceae</taxon>
        <taxon>Malvoideae</taxon>
        <taxon>Hibiscus</taxon>
    </lineage>
</organism>
<evidence type="ECO:0000313" key="3">
    <source>
        <dbReference type="Proteomes" id="UP001396334"/>
    </source>
</evidence>